<evidence type="ECO:0000259" key="4">
    <source>
        <dbReference type="PROSITE" id="PS01124"/>
    </source>
</evidence>
<protein>
    <submittedName>
        <fullName evidence="5">AraC family transcriptional regulator</fullName>
    </submittedName>
</protein>
<evidence type="ECO:0000313" key="5">
    <source>
        <dbReference type="EMBL" id="XDT73070.1"/>
    </source>
</evidence>
<dbReference type="RefSeq" id="WP_369602071.1">
    <property type="nucleotide sequence ID" value="NZ_CP154858.1"/>
</dbReference>
<dbReference type="SUPFAM" id="SSF46689">
    <property type="entry name" value="Homeodomain-like"/>
    <property type="match status" value="1"/>
</dbReference>
<keyword evidence="2" id="KW-0238">DNA-binding</keyword>
<dbReference type="PRINTS" id="PR00032">
    <property type="entry name" value="HTHARAC"/>
</dbReference>
<dbReference type="SMART" id="SM00342">
    <property type="entry name" value="HTH_ARAC"/>
    <property type="match status" value="1"/>
</dbReference>
<dbReference type="EMBL" id="CP154858">
    <property type="protein sequence ID" value="XDT73070.1"/>
    <property type="molecule type" value="Genomic_DNA"/>
</dbReference>
<dbReference type="InterPro" id="IPR032687">
    <property type="entry name" value="AraC-type_N"/>
</dbReference>
<organism evidence="5">
    <name type="scientific">Thermohahella caldifontis</name>
    <dbReference type="NCBI Taxonomy" id="3142973"/>
    <lineage>
        <taxon>Bacteria</taxon>
        <taxon>Pseudomonadati</taxon>
        <taxon>Pseudomonadota</taxon>
        <taxon>Gammaproteobacteria</taxon>
        <taxon>Oceanospirillales</taxon>
        <taxon>Hahellaceae</taxon>
        <taxon>Thermohahella</taxon>
    </lineage>
</organism>
<name>A0AB39UYW8_9GAMM</name>
<feature type="domain" description="HTH araC/xylS-type" evidence="4">
    <location>
        <begin position="237"/>
        <end position="335"/>
    </location>
</feature>
<dbReference type="GO" id="GO:0003700">
    <property type="term" value="F:DNA-binding transcription factor activity"/>
    <property type="evidence" value="ECO:0007669"/>
    <property type="project" value="InterPro"/>
</dbReference>
<dbReference type="Pfam" id="PF12833">
    <property type="entry name" value="HTH_18"/>
    <property type="match status" value="1"/>
</dbReference>
<evidence type="ECO:0000256" key="3">
    <source>
        <dbReference type="ARBA" id="ARBA00023163"/>
    </source>
</evidence>
<dbReference type="GO" id="GO:0000976">
    <property type="term" value="F:transcription cis-regulatory region binding"/>
    <property type="evidence" value="ECO:0007669"/>
    <property type="project" value="TreeGrafter"/>
</dbReference>
<accession>A0AB39UYW8</accession>
<gene>
    <name evidence="5" type="ORF">AAIA72_03545</name>
</gene>
<dbReference type="PANTHER" id="PTHR47894:SF1">
    <property type="entry name" value="HTH-TYPE TRANSCRIPTIONAL REGULATOR VQSM"/>
    <property type="match status" value="1"/>
</dbReference>
<dbReference type="PANTHER" id="PTHR47894">
    <property type="entry name" value="HTH-TYPE TRANSCRIPTIONAL REGULATOR GADX"/>
    <property type="match status" value="1"/>
</dbReference>
<keyword evidence="1" id="KW-0805">Transcription regulation</keyword>
<dbReference type="Pfam" id="PF12625">
    <property type="entry name" value="Arabinose_bd"/>
    <property type="match status" value="1"/>
</dbReference>
<dbReference type="KEGG" id="tcd:AAIA72_03545"/>
<dbReference type="InterPro" id="IPR018060">
    <property type="entry name" value="HTH_AraC"/>
</dbReference>
<dbReference type="InterPro" id="IPR009057">
    <property type="entry name" value="Homeodomain-like_sf"/>
</dbReference>
<dbReference type="AlphaFoldDB" id="A0AB39UYW8"/>
<dbReference type="Gene3D" id="1.10.10.60">
    <property type="entry name" value="Homeodomain-like"/>
    <property type="match status" value="1"/>
</dbReference>
<dbReference type="InterPro" id="IPR020449">
    <property type="entry name" value="Tscrpt_reg_AraC-type_HTH"/>
</dbReference>
<proteinExistence type="predicted"/>
<dbReference type="GO" id="GO:0005829">
    <property type="term" value="C:cytosol"/>
    <property type="evidence" value="ECO:0007669"/>
    <property type="project" value="TreeGrafter"/>
</dbReference>
<reference evidence="5" key="1">
    <citation type="submission" date="2024-05" db="EMBL/GenBank/DDBJ databases">
        <title>Genome sequencing of novel strain.</title>
        <authorList>
            <person name="Ganbat D."/>
            <person name="Ganbat S."/>
            <person name="Lee S.-J."/>
        </authorList>
    </citation>
    <scope>NUCLEOTIDE SEQUENCE</scope>
    <source>
        <strain evidence="5">SMD15-11</strain>
    </source>
</reference>
<dbReference type="PROSITE" id="PS01124">
    <property type="entry name" value="HTH_ARAC_FAMILY_2"/>
    <property type="match status" value="1"/>
</dbReference>
<evidence type="ECO:0000256" key="1">
    <source>
        <dbReference type="ARBA" id="ARBA00023015"/>
    </source>
</evidence>
<evidence type="ECO:0000256" key="2">
    <source>
        <dbReference type="ARBA" id="ARBA00023125"/>
    </source>
</evidence>
<keyword evidence="3" id="KW-0804">Transcription</keyword>
<sequence>MELGDISVSFVLTMQRAVLALGHDPEPVLARYGLDREKRAQPGFRLSIPRFMRIGHDLMTLTGRPDIGLITGRITHWSDLGPVGLAAMSAPTLGQAMRVAINFERLGSKNRKGHSHYSEENGRGLARFYSLTPYNDYNRFVVDCILASWYQLALTATGETDLVHHAEIEFERPDYADRYAEHLPFPIRFGAKRNAVVFRRRATQWPLCTHNPAVHNLSVQWCHEELNKLDRESAYRERVAKAALSRFNGGPPRLEEIAEQLGMSPWTLRRRLADEGITYQEIVDAVRKDLAETYVKSTDLTMSEIAYRLGFASPPAFFRAFRRWFGLTPKLYRSQRQPH</sequence>